<comment type="catalytic activity">
    <reaction evidence="7">
        <text>Hydrolyzes mismatched double-stranded DNA and polynucleotides, releasing free thymine.</text>
        <dbReference type="EC" id="3.2.2.29"/>
    </reaction>
</comment>
<dbReference type="FunFam" id="1.10.340.30:FF:000001">
    <property type="entry name" value="Endonuclease III"/>
    <property type="match status" value="1"/>
</dbReference>
<dbReference type="Gene3D" id="1.10.340.30">
    <property type="entry name" value="Hypothetical protein, domain 2"/>
    <property type="match status" value="1"/>
</dbReference>
<evidence type="ECO:0000259" key="9">
    <source>
        <dbReference type="SMART" id="SM00478"/>
    </source>
</evidence>
<keyword evidence="3 10" id="KW-0378">Hydrolase</keyword>
<dbReference type="GO" id="GO:0000703">
    <property type="term" value="F:oxidized pyrimidine nucleobase lesion DNA N-glycosylase activity"/>
    <property type="evidence" value="ECO:0007669"/>
    <property type="project" value="TreeGrafter"/>
</dbReference>
<feature type="domain" description="HhH-GPD" evidence="9">
    <location>
        <begin position="32"/>
        <end position="176"/>
    </location>
</feature>
<comment type="caution">
    <text evidence="10">The sequence shown here is derived from an EMBL/GenBank/DDBJ whole genome shotgun (WGS) entry which is preliminary data.</text>
</comment>
<dbReference type="PANTHER" id="PTHR43286:SF1">
    <property type="entry name" value="ENDONUCLEASE III-LIKE PROTEIN 1"/>
    <property type="match status" value="1"/>
</dbReference>
<reference evidence="10 11" key="1">
    <citation type="submission" date="2019-08" db="EMBL/GenBank/DDBJ databases">
        <authorList>
            <person name="Vazquez-Campos X."/>
        </authorList>
    </citation>
    <scope>NUCLEOTIDE SEQUENCE [LARGE SCALE GENOMIC DNA]</scope>
    <source>
        <strain evidence="10">LFW-283_2</strain>
    </source>
</reference>
<name>A0A5E4LQ68_9ARCH</name>
<gene>
    <name evidence="10" type="ORF">LFW2832_00258</name>
</gene>
<evidence type="ECO:0000256" key="4">
    <source>
        <dbReference type="ARBA" id="ARBA00023204"/>
    </source>
</evidence>
<dbReference type="AlphaFoldDB" id="A0A5E4LQ68"/>
<evidence type="ECO:0000313" key="10">
    <source>
        <dbReference type="EMBL" id="VVC03258.1"/>
    </source>
</evidence>
<dbReference type="InterPro" id="IPR011257">
    <property type="entry name" value="DNA_glycosylase"/>
</dbReference>
<accession>A0A5E4LQ68</accession>
<evidence type="ECO:0000256" key="2">
    <source>
        <dbReference type="ARBA" id="ARBA00022763"/>
    </source>
</evidence>
<dbReference type="PIRSF" id="PIRSF001435">
    <property type="entry name" value="Nth"/>
    <property type="match status" value="1"/>
</dbReference>
<keyword evidence="6 10" id="KW-0326">Glycosidase</keyword>
<dbReference type="GO" id="GO:0003906">
    <property type="term" value="F:DNA-(apurinic or apyrimidinic site) endonuclease activity"/>
    <property type="evidence" value="ECO:0007669"/>
    <property type="project" value="TreeGrafter"/>
</dbReference>
<sequence length="206" mass="23298">MYSTALKRKAPVLYAEDKTRKNPFKILVFTMLSARTKDATTIKVVNHLFAMAATPKAIRALGQKQLEKILYGVGFYRTKTKHLLEMCKILQDGTIPNTLEKLLELQGVGRKTANIVLARAFNQKTLGVDVHVHRISNRLGLVKTKKPEETEIALLKILPSKHIRKFNRNFVAFGQTVCLPRNPDCSHCPLEKLCPKQGVVRKIINK</sequence>
<keyword evidence="5" id="KW-0456">Lyase</keyword>
<organism evidence="10 11">
    <name type="scientific">Candidatus Bilamarchaeum dharawalense</name>
    <dbReference type="NCBI Taxonomy" id="2885759"/>
    <lineage>
        <taxon>Archaea</taxon>
        <taxon>Candidatus Micrarchaeota</taxon>
        <taxon>Candidatus Micrarchaeia</taxon>
        <taxon>Candidatus Anstonellales</taxon>
        <taxon>Candidatus Bilamarchaeaceae</taxon>
        <taxon>Candidatus Bilamarchaeum</taxon>
    </lineage>
</organism>
<evidence type="ECO:0000256" key="5">
    <source>
        <dbReference type="ARBA" id="ARBA00023239"/>
    </source>
</evidence>
<keyword evidence="4" id="KW-0234">DNA repair</keyword>
<dbReference type="EC" id="3.2.2.29" evidence="8"/>
<dbReference type="CDD" id="cd00056">
    <property type="entry name" value="ENDO3c"/>
    <property type="match status" value="1"/>
</dbReference>
<evidence type="ECO:0000256" key="7">
    <source>
        <dbReference type="ARBA" id="ARBA00052915"/>
    </source>
</evidence>
<dbReference type="Pfam" id="PF00730">
    <property type="entry name" value="HhH-GPD"/>
    <property type="match status" value="1"/>
</dbReference>
<dbReference type="InterPro" id="IPR003265">
    <property type="entry name" value="HhH-GPD_domain"/>
</dbReference>
<dbReference type="SMART" id="SM00478">
    <property type="entry name" value="ENDO3c"/>
    <property type="match status" value="1"/>
</dbReference>
<evidence type="ECO:0000256" key="8">
    <source>
        <dbReference type="ARBA" id="ARBA00066769"/>
    </source>
</evidence>
<dbReference type="EMBL" id="CABMJJ010000007">
    <property type="protein sequence ID" value="VVC03258.1"/>
    <property type="molecule type" value="Genomic_DNA"/>
</dbReference>
<dbReference type="PANTHER" id="PTHR43286">
    <property type="entry name" value="ENDONUCLEASE III-LIKE PROTEIN 1"/>
    <property type="match status" value="1"/>
</dbReference>
<dbReference type="GO" id="GO:0006289">
    <property type="term" value="P:nucleotide-excision repair"/>
    <property type="evidence" value="ECO:0007669"/>
    <property type="project" value="TreeGrafter"/>
</dbReference>
<dbReference type="GO" id="GO:0141016">
    <property type="term" value="F:G/T mismatch-specific thymine-DNA glycosylase activity"/>
    <property type="evidence" value="ECO:0007669"/>
    <property type="project" value="UniProtKB-EC"/>
</dbReference>
<evidence type="ECO:0000256" key="6">
    <source>
        <dbReference type="ARBA" id="ARBA00023295"/>
    </source>
</evidence>
<evidence type="ECO:0000256" key="3">
    <source>
        <dbReference type="ARBA" id="ARBA00022801"/>
    </source>
</evidence>
<dbReference type="SUPFAM" id="SSF48150">
    <property type="entry name" value="DNA-glycosylase"/>
    <property type="match status" value="1"/>
</dbReference>
<dbReference type="Proteomes" id="UP000789941">
    <property type="component" value="Unassembled WGS sequence"/>
</dbReference>
<dbReference type="Gene3D" id="1.10.1670.10">
    <property type="entry name" value="Helix-hairpin-Helix base-excision DNA repair enzymes (C-terminal)"/>
    <property type="match status" value="1"/>
</dbReference>
<dbReference type="GO" id="GO:0006285">
    <property type="term" value="P:base-excision repair, AP site formation"/>
    <property type="evidence" value="ECO:0007669"/>
    <property type="project" value="TreeGrafter"/>
</dbReference>
<keyword evidence="2" id="KW-0227">DNA damage</keyword>
<protein>
    <recommendedName>
        <fullName evidence="8">thymine-DNA glycosylase</fullName>
        <ecNumber evidence="8">3.2.2.29</ecNumber>
    </recommendedName>
</protein>
<proteinExistence type="inferred from homology"/>
<evidence type="ECO:0000256" key="1">
    <source>
        <dbReference type="ARBA" id="ARBA00008343"/>
    </source>
</evidence>
<dbReference type="GO" id="GO:0016829">
    <property type="term" value="F:lyase activity"/>
    <property type="evidence" value="ECO:0007669"/>
    <property type="project" value="UniProtKB-KW"/>
</dbReference>
<dbReference type="InterPro" id="IPR023170">
    <property type="entry name" value="HhH_base_excis_C"/>
</dbReference>
<evidence type="ECO:0000313" key="11">
    <source>
        <dbReference type="Proteomes" id="UP000789941"/>
    </source>
</evidence>
<comment type="similarity">
    <text evidence="1">Belongs to the Nth/MutY family.</text>
</comment>